<evidence type="ECO:0000256" key="28">
    <source>
        <dbReference type="ARBA" id="ARBA00047799"/>
    </source>
</evidence>
<keyword evidence="11 31" id="KW-1133">Transmembrane helix</keyword>
<evidence type="ECO:0000256" key="15">
    <source>
        <dbReference type="ARBA" id="ARBA00023180"/>
    </source>
</evidence>
<evidence type="ECO:0000256" key="14">
    <source>
        <dbReference type="ARBA" id="ARBA00023136"/>
    </source>
</evidence>
<comment type="catalytic activity">
    <reaction evidence="19">
        <text>L-glutamine(in) + L-serine(out) + Na(+)(out) = L-glutamine(out) + L-serine(in) + Na(+)(in)</text>
        <dbReference type="Rhea" id="RHEA:70887"/>
        <dbReference type="ChEBI" id="CHEBI:29101"/>
        <dbReference type="ChEBI" id="CHEBI:33384"/>
        <dbReference type="ChEBI" id="CHEBI:58359"/>
    </reaction>
</comment>
<dbReference type="Ensembl" id="ENSCMIT00000001977.1">
    <property type="protein sequence ID" value="ENSCMIP00000001904.1"/>
    <property type="gene ID" value="ENSCMIG00000001179.1"/>
</dbReference>
<keyword evidence="14 31" id="KW-0472">Membrane</keyword>
<evidence type="ECO:0000256" key="5">
    <source>
        <dbReference type="ARBA" id="ARBA00022475"/>
    </source>
</evidence>
<dbReference type="Gene3D" id="1.10.3860.10">
    <property type="entry name" value="Sodium:dicarboxylate symporter"/>
    <property type="match status" value="1"/>
</dbReference>
<keyword evidence="7 31" id="KW-0812">Transmembrane</keyword>
<evidence type="ECO:0000256" key="13">
    <source>
        <dbReference type="ARBA" id="ARBA00023053"/>
    </source>
</evidence>
<evidence type="ECO:0000256" key="25">
    <source>
        <dbReference type="ARBA" id="ARBA00036948"/>
    </source>
</evidence>
<dbReference type="InterPro" id="IPR001991">
    <property type="entry name" value="Na-dicarboxylate_symporter"/>
</dbReference>
<comment type="catalytic activity">
    <reaction evidence="26">
        <text>L-threonine(out) + L-glutamine(in) + Na(+)(out) = L-threonine(in) + L-glutamine(out) + Na(+)(in)</text>
        <dbReference type="Rhea" id="RHEA:70879"/>
        <dbReference type="ChEBI" id="CHEBI:29101"/>
        <dbReference type="ChEBI" id="CHEBI:57926"/>
        <dbReference type="ChEBI" id="CHEBI:58359"/>
    </reaction>
</comment>
<reference evidence="32" key="4">
    <citation type="submission" date="2025-08" db="UniProtKB">
        <authorList>
            <consortium name="Ensembl"/>
        </authorList>
    </citation>
    <scope>IDENTIFICATION</scope>
</reference>
<comment type="catalytic activity">
    <reaction evidence="27">
        <text>L-glutamine(in) + L-glutamate(out) + Na(+)(out) + H(+)(out) = L-glutamine(out) + L-glutamate(in) + Na(+)(in) + H(+)(in)</text>
        <dbReference type="Rhea" id="RHEA:70883"/>
        <dbReference type="ChEBI" id="CHEBI:15378"/>
        <dbReference type="ChEBI" id="CHEBI:29101"/>
        <dbReference type="ChEBI" id="CHEBI:29985"/>
        <dbReference type="ChEBI" id="CHEBI:58359"/>
    </reaction>
</comment>
<dbReference type="PRINTS" id="PR00173">
    <property type="entry name" value="EDTRNSPORT"/>
</dbReference>
<organism evidence="32 33">
    <name type="scientific">Callorhinchus milii</name>
    <name type="common">Ghost shark</name>
    <dbReference type="NCBI Taxonomy" id="7868"/>
    <lineage>
        <taxon>Eukaryota</taxon>
        <taxon>Metazoa</taxon>
        <taxon>Chordata</taxon>
        <taxon>Craniata</taxon>
        <taxon>Vertebrata</taxon>
        <taxon>Chondrichthyes</taxon>
        <taxon>Holocephali</taxon>
        <taxon>Chimaeriformes</taxon>
        <taxon>Callorhinchidae</taxon>
        <taxon>Callorhinchus</taxon>
    </lineage>
</organism>
<feature type="transmembrane region" description="Helical" evidence="31">
    <location>
        <begin position="53"/>
        <end position="76"/>
    </location>
</feature>
<evidence type="ECO:0000256" key="10">
    <source>
        <dbReference type="ARBA" id="ARBA00022970"/>
    </source>
</evidence>
<dbReference type="OMA" id="NEDHPWE"/>
<reference evidence="33" key="1">
    <citation type="journal article" date="2006" name="Science">
        <title>Ancient noncoding elements conserved in the human genome.</title>
        <authorList>
            <person name="Venkatesh B."/>
            <person name="Kirkness E.F."/>
            <person name="Loh Y.H."/>
            <person name="Halpern A.L."/>
            <person name="Lee A.P."/>
            <person name="Johnson J."/>
            <person name="Dandona N."/>
            <person name="Viswanathan L.D."/>
            <person name="Tay A."/>
            <person name="Venter J.C."/>
            <person name="Strausberg R.L."/>
            <person name="Brenner S."/>
        </authorList>
    </citation>
    <scope>NUCLEOTIDE SEQUENCE [LARGE SCALE GENOMIC DNA]</scope>
</reference>
<comment type="caution">
    <text evidence="31">Lacks conserved residue(s) required for the propagation of feature annotation.</text>
</comment>
<evidence type="ECO:0000256" key="2">
    <source>
        <dbReference type="ARBA" id="ARBA00004651"/>
    </source>
</evidence>
<evidence type="ECO:0000256" key="18">
    <source>
        <dbReference type="ARBA" id="ARBA00035832"/>
    </source>
</evidence>
<sequence length="137" mass="14947">MFLVAGKIVEMEDVLKLFTSLGKYISCCIVGHLIHGLVVLPLIYFLFTRKNPFIFLWGLLTALATAFGTSSSSATLPLMMKCVEENNGVTKQISRFILPIGATVNMDGAALFQCVAAVFIAQLNNTTLNFVQVITIL</sequence>
<comment type="similarity">
    <text evidence="31">Belongs to the dicarboxylate/amino acid:cation symporter (DAACS) (TC 2.A.23) family.</text>
</comment>
<keyword evidence="6" id="KW-0597">Phosphoprotein</keyword>
<evidence type="ECO:0000256" key="4">
    <source>
        <dbReference type="ARBA" id="ARBA00022449"/>
    </source>
</evidence>
<comment type="catalytic activity">
    <reaction evidence="18">
        <text>D-serine(in) + L-alanine(out) + Na(+)(out) = D-serine(out) + L-alanine(in) + Na(+)(in)</text>
        <dbReference type="Rhea" id="RHEA:75311"/>
        <dbReference type="ChEBI" id="CHEBI:29101"/>
        <dbReference type="ChEBI" id="CHEBI:35247"/>
        <dbReference type="ChEBI" id="CHEBI:57972"/>
    </reaction>
</comment>
<dbReference type="GO" id="GO:0140009">
    <property type="term" value="P:L-aspartate import across plasma membrane"/>
    <property type="evidence" value="ECO:0007669"/>
    <property type="project" value="TreeGrafter"/>
</dbReference>
<evidence type="ECO:0000256" key="17">
    <source>
        <dbReference type="ARBA" id="ARBA00035073"/>
    </source>
</evidence>
<evidence type="ECO:0000256" key="24">
    <source>
        <dbReference type="ARBA" id="ARBA00036895"/>
    </source>
</evidence>
<dbReference type="InterPro" id="IPR036458">
    <property type="entry name" value="Na:dicarbo_symporter_sf"/>
</dbReference>
<comment type="catalytic activity">
    <reaction evidence="29">
        <text>L-threonine(in) + L-glutamine(out) + Na(+)(out) = L-threonine(out) + L-glutamine(in) + Na(+)(in)</text>
        <dbReference type="Rhea" id="RHEA:70863"/>
        <dbReference type="ChEBI" id="CHEBI:29101"/>
        <dbReference type="ChEBI" id="CHEBI:57926"/>
        <dbReference type="ChEBI" id="CHEBI:58359"/>
    </reaction>
</comment>
<accession>A0A4W3GVG6</accession>
<feature type="transmembrane region" description="Helical" evidence="31">
    <location>
        <begin position="96"/>
        <end position="121"/>
    </location>
</feature>
<dbReference type="InterPro" id="IPR018107">
    <property type="entry name" value="Na-dicarboxylate_symporter_CS"/>
</dbReference>
<dbReference type="Proteomes" id="UP000314986">
    <property type="component" value="Unassembled WGS sequence"/>
</dbReference>
<dbReference type="PROSITE" id="PS00714">
    <property type="entry name" value="NA_DICARBOXYL_SYMP_2"/>
    <property type="match status" value="1"/>
</dbReference>
<keyword evidence="10" id="KW-0029">Amino-acid transport</keyword>
<evidence type="ECO:0000256" key="22">
    <source>
        <dbReference type="ARBA" id="ARBA00036485"/>
    </source>
</evidence>
<dbReference type="InterPro" id="IPR050746">
    <property type="entry name" value="DAACS"/>
</dbReference>
<comment type="catalytic activity">
    <reaction evidence="16">
        <text>iodide(out) = iodide(in)</text>
        <dbReference type="Rhea" id="RHEA:66324"/>
        <dbReference type="ChEBI" id="CHEBI:16382"/>
    </reaction>
</comment>
<comment type="catalytic activity">
    <reaction evidence="23">
        <text>D-serine(in) + L-glutamine(out) + Na(+)(out) = D-serine(out) + L-glutamine(in) + Na(+)(in)</text>
        <dbReference type="Rhea" id="RHEA:75307"/>
        <dbReference type="ChEBI" id="CHEBI:29101"/>
        <dbReference type="ChEBI" id="CHEBI:35247"/>
        <dbReference type="ChEBI" id="CHEBI:58359"/>
    </reaction>
</comment>
<evidence type="ECO:0000256" key="30">
    <source>
        <dbReference type="ARBA" id="ARBA00048644"/>
    </source>
</evidence>
<keyword evidence="5" id="KW-1003">Cell membrane</keyword>
<comment type="catalytic activity">
    <reaction evidence="21">
        <text>L-glutamine(out) + L-serine(in) + Na(+)(out) = L-glutamine(in) + L-serine(out) + Na(+)(in)</text>
        <dbReference type="Rhea" id="RHEA:70855"/>
        <dbReference type="ChEBI" id="CHEBI:29101"/>
        <dbReference type="ChEBI" id="CHEBI:33384"/>
        <dbReference type="ChEBI" id="CHEBI:58359"/>
    </reaction>
</comment>
<dbReference type="GO" id="GO:0015293">
    <property type="term" value="F:symporter activity"/>
    <property type="evidence" value="ECO:0007669"/>
    <property type="project" value="UniProtKB-UniRule"/>
</dbReference>
<dbReference type="GO" id="GO:0046872">
    <property type="term" value="F:metal ion binding"/>
    <property type="evidence" value="ECO:0007669"/>
    <property type="project" value="UniProtKB-KW"/>
</dbReference>
<evidence type="ECO:0000256" key="21">
    <source>
        <dbReference type="ARBA" id="ARBA00036385"/>
    </source>
</evidence>
<dbReference type="GO" id="GO:0015297">
    <property type="term" value="F:antiporter activity"/>
    <property type="evidence" value="ECO:0007669"/>
    <property type="project" value="UniProtKB-KW"/>
</dbReference>
<keyword evidence="33" id="KW-1185">Reference proteome</keyword>
<evidence type="ECO:0000256" key="11">
    <source>
        <dbReference type="ARBA" id="ARBA00022989"/>
    </source>
</evidence>
<comment type="catalytic activity">
    <reaction evidence="30">
        <text>L-glutamine(in) + L-alanine(out) + Na(+)(out) = L-glutamine(out) + L-alanine(in) + Na(+)(in)</text>
        <dbReference type="Rhea" id="RHEA:70867"/>
        <dbReference type="ChEBI" id="CHEBI:29101"/>
        <dbReference type="ChEBI" id="CHEBI:57972"/>
        <dbReference type="ChEBI" id="CHEBI:58359"/>
    </reaction>
</comment>
<evidence type="ECO:0000256" key="20">
    <source>
        <dbReference type="ARBA" id="ARBA00035952"/>
    </source>
</evidence>
<evidence type="ECO:0000256" key="1">
    <source>
        <dbReference type="ARBA" id="ARBA00004223"/>
    </source>
</evidence>
<comment type="catalytic activity">
    <reaction evidence="22">
        <text>L-glutamine(in) + L-methionine(out) + Na(+)(out) = L-glutamine(out) + L-methionine(in) + Na(+)(in)</text>
        <dbReference type="Rhea" id="RHEA:70875"/>
        <dbReference type="ChEBI" id="CHEBI:29101"/>
        <dbReference type="ChEBI" id="CHEBI:57844"/>
        <dbReference type="ChEBI" id="CHEBI:58359"/>
    </reaction>
</comment>
<reference evidence="32" key="5">
    <citation type="submission" date="2025-09" db="UniProtKB">
        <authorList>
            <consortium name="Ensembl"/>
        </authorList>
    </citation>
    <scope>IDENTIFICATION</scope>
</reference>
<dbReference type="Pfam" id="PF00375">
    <property type="entry name" value="SDF"/>
    <property type="match status" value="1"/>
</dbReference>
<keyword evidence="8" id="KW-0479">Metal-binding</keyword>
<dbReference type="PANTHER" id="PTHR11958">
    <property type="entry name" value="SODIUM/DICARBOXYLATE SYMPORTER-RELATED"/>
    <property type="match status" value="1"/>
</dbReference>
<dbReference type="InParanoid" id="A0A4W3GVG6"/>
<comment type="catalytic activity">
    <reaction evidence="24">
        <text>thiocyanate(in) = thiocyanate(out)</text>
        <dbReference type="Rhea" id="RHEA:75347"/>
        <dbReference type="ChEBI" id="CHEBI:18022"/>
    </reaction>
</comment>
<evidence type="ECO:0000256" key="8">
    <source>
        <dbReference type="ARBA" id="ARBA00022723"/>
    </source>
</evidence>
<evidence type="ECO:0000256" key="26">
    <source>
        <dbReference type="ARBA" id="ARBA00047397"/>
    </source>
</evidence>
<evidence type="ECO:0000256" key="7">
    <source>
        <dbReference type="ARBA" id="ARBA00022692"/>
    </source>
</evidence>
<evidence type="ECO:0000256" key="19">
    <source>
        <dbReference type="ARBA" id="ARBA00035896"/>
    </source>
</evidence>
<name>A0A4W3GVG6_CALMI</name>
<comment type="catalytic activity">
    <reaction evidence="28">
        <text>L-valine(out) + L-glutamine(in) + Na(+)(out) = L-valine(in) + L-glutamine(out) + Na(+)(in)</text>
        <dbReference type="Rhea" id="RHEA:70871"/>
        <dbReference type="ChEBI" id="CHEBI:29101"/>
        <dbReference type="ChEBI" id="CHEBI:57762"/>
        <dbReference type="ChEBI" id="CHEBI:58359"/>
    </reaction>
</comment>
<evidence type="ECO:0000313" key="32">
    <source>
        <dbReference type="Ensembl" id="ENSCMIP00000001904.1"/>
    </source>
</evidence>
<reference evidence="33" key="3">
    <citation type="journal article" date="2014" name="Nature">
        <title>Elephant shark genome provides unique insights into gnathostome evolution.</title>
        <authorList>
            <consortium name="International Elephant Shark Genome Sequencing Consortium"/>
            <person name="Venkatesh B."/>
            <person name="Lee A.P."/>
            <person name="Ravi V."/>
            <person name="Maurya A.K."/>
            <person name="Lian M.M."/>
            <person name="Swann J.B."/>
            <person name="Ohta Y."/>
            <person name="Flajnik M.F."/>
            <person name="Sutoh Y."/>
            <person name="Kasahara M."/>
            <person name="Hoon S."/>
            <person name="Gangu V."/>
            <person name="Roy S.W."/>
            <person name="Irimia M."/>
            <person name="Korzh V."/>
            <person name="Kondrychyn I."/>
            <person name="Lim Z.W."/>
            <person name="Tay B.H."/>
            <person name="Tohari S."/>
            <person name="Kong K.W."/>
            <person name="Ho S."/>
            <person name="Lorente-Galdos B."/>
            <person name="Quilez J."/>
            <person name="Marques-Bonet T."/>
            <person name="Raney B.J."/>
            <person name="Ingham P.W."/>
            <person name="Tay A."/>
            <person name="Hillier L.W."/>
            <person name="Minx P."/>
            <person name="Boehm T."/>
            <person name="Wilson R.K."/>
            <person name="Brenner S."/>
            <person name="Warren W.C."/>
        </authorList>
    </citation>
    <scope>NUCLEOTIDE SEQUENCE [LARGE SCALE GENOMIC DNA]</scope>
</reference>
<keyword evidence="3 31" id="KW-0813">Transport</keyword>
<evidence type="ECO:0000256" key="3">
    <source>
        <dbReference type="ARBA" id="ARBA00022448"/>
    </source>
</evidence>
<dbReference type="AlphaFoldDB" id="A0A4W3GVG6"/>
<dbReference type="PANTHER" id="PTHR11958:SF19">
    <property type="entry name" value="NEUTRAL AMINO ACID TRANSPORTER B(0)"/>
    <property type="match status" value="1"/>
</dbReference>
<keyword evidence="12" id="KW-0007">Acetylation</keyword>
<dbReference type="GO" id="GO:0005886">
    <property type="term" value="C:plasma membrane"/>
    <property type="evidence" value="ECO:0007669"/>
    <property type="project" value="UniProtKB-SubCell"/>
</dbReference>
<dbReference type="GO" id="GO:0015183">
    <property type="term" value="F:L-aspartate transmembrane transporter activity"/>
    <property type="evidence" value="ECO:0007669"/>
    <property type="project" value="TreeGrafter"/>
</dbReference>
<evidence type="ECO:0000256" key="27">
    <source>
        <dbReference type="ARBA" id="ARBA00047711"/>
    </source>
</evidence>
<evidence type="ECO:0000256" key="12">
    <source>
        <dbReference type="ARBA" id="ARBA00022990"/>
    </source>
</evidence>
<keyword evidence="15" id="KW-0325">Glycoprotein</keyword>
<evidence type="ECO:0000256" key="31">
    <source>
        <dbReference type="RuleBase" id="RU361216"/>
    </source>
</evidence>
<evidence type="ECO:0000256" key="9">
    <source>
        <dbReference type="ARBA" id="ARBA00022847"/>
    </source>
</evidence>
<evidence type="ECO:0000256" key="16">
    <source>
        <dbReference type="ARBA" id="ARBA00024145"/>
    </source>
</evidence>
<dbReference type="SUPFAM" id="SSF118215">
    <property type="entry name" value="Proton glutamate symport protein"/>
    <property type="match status" value="1"/>
</dbReference>
<dbReference type="GO" id="GO:0042470">
    <property type="term" value="C:melanosome"/>
    <property type="evidence" value="ECO:0007669"/>
    <property type="project" value="UniProtKB-SubCell"/>
</dbReference>
<dbReference type="GeneTree" id="ENSGT00940000159485"/>
<comment type="catalytic activity">
    <reaction evidence="17">
        <text>nitrate(in) = nitrate(out)</text>
        <dbReference type="Rhea" id="RHEA:34923"/>
        <dbReference type="ChEBI" id="CHEBI:17632"/>
    </reaction>
</comment>
<dbReference type="STRING" id="7868.ENSCMIP00000001904"/>
<comment type="catalytic activity">
    <reaction evidence="25">
        <text>L-asparagine(in) + L-glutamine(out) + Na(+)(out) = L-asparagine(out) + L-glutamine(in) + Na(+)(in)</text>
        <dbReference type="Rhea" id="RHEA:70859"/>
        <dbReference type="ChEBI" id="CHEBI:29101"/>
        <dbReference type="ChEBI" id="CHEBI:58048"/>
        <dbReference type="ChEBI" id="CHEBI:58359"/>
    </reaction>
</comment>
<dbReference type="GO" id="GO:0015175">
    <property type="term" value="F:neutral L-amino acid transmembrane transporter activity"/>
    <property type="evidence" value="ECO:0007669"/>
    <property type="project" value="TreeGrafter"/>
</dbReference>
<comment type="catalytic activity">
    <reaction evidence="20">
        <text>L-asparagine(out) + L-glutamine(in) + Na(+)(out) = L-asparagine(in) + L-glutamine(out) + Na(+)(in)</text>
        <dbReference type="Rhea" id="RHEA:70891"/>
        <dbReference type="ChEBI" id="CHEBI:29101"/>
        <dbReference type="ChEBI" id="CHEBI:58048"/>
        <dbReference type="ChEBI" id="CHEBI:58359"/>
    </reaction>
</comment>
<reference evidence="33" key="2">
    <citation type="journal article" date="2007" name="PLoS Biol.">
        <title>Survey sequencing and comparative analysis of the elephant shark (Callorhinchus milii) genome.</title>
        <authorList>
            <person name="Venkatesh B."/>
            <person name="Kirkness E.F."/>
            <person name="Loh Y.H."/>
            <person name="Halpern A.L."/>
            <person name="Lee A.P."/>
            <person name="Johnson J."/>
            <person name="Dandona N."/>
            <person name="Viswanathan L.D."/>
            <person name="Tay A."/>
            <person name="Venter J.C."/>
            <person name="Strausberg R.L."/>
            <person name="Brenner S."/>
        </authorList>
    </citation>
    <scope>NUCLEOTIDE SEQUENCE [LARGE SCALE GENOMIC DNA]</scope>
</reference>
<evidence type="ECO:0000256" key="29">
    <source>
        <dbReference type="ARBA" id="ARBA00048392"/>
    </source>
</evidence>
<keyword evidence="13" id="KW-0915">Sodium</keyword>
<evidence type="ECO:0000256" key="6">
    <source>
        <dbReference type="ARBA" id="ARBA00022553"/>
    </source>
</evidence>
<comment type="subcellular location">
    <subcellularLocation>
        <location evidence="2">Cell membrane</location>
        <topology evidence="2">Multi-pass membrane protein</topology>
    </subcellularLocation>
    <subcellularLocation>
        <location evidence="1">Melanosome</location>
    </subcellularLocation>
    <subcellularLocation>
        <location evidence="31">Membrane</location>
        <topology evidence="31">Multi-pass membrane protein</topology>
    </subcellularLocation>
</comment>
<feature type="transmembrane region" description="Helical" evidence="31">
    <location>
        <begin position="21"/>
        <end position="47"/>
    </location>
</feature>
<evidence type="ECO:0000256" key="23">
    <source>
        <dbReference type="ARBA" id="ARBA00036702"/>
    </source>
</evidence>
<protein>
    <recommendedName>
        <fullName evidence="31">Amino acid transporter</fullName>
    </recommendedName>
</protein>
<keyword evidence="9 31" id="KW-0769">Symport</keyword>
<proteinExistence type="inferred from homology"/>
<evidence type="ECO:0000313" key="33">
    <source>
        <dbReference type="Proteomes" id="UP000314986"/>
    </source>
</evidence>
<keyword evidence="4" id="KW-0050">Antiport</keyword>